<dbReference type="EMBL" id="BGPR01043684">
    <property type="protein sequence ID" value="GBO20314.1"/>
    <property type="molecule type" value="Genomic_DNA"/>
</dbReference>
<keyword evidence="2" id="KW-1185">Reference proteome</keyword>
<feature type="non-terminal residue" evidence="1">
    <location>
        <position position="1"/>
    </location>
</feature>
<organism evidence="1 2">
    <name type="scientific">Araneus ventricosus</name>
    <name type="common">Orbweaver spider</name>
    <name type="synonym">Epeira ventricosa</name>
    <dbReference type="NCBI Taxonomy" id="182803"/>
    <lineage>
        <taxon>Eukaryota</taxon>
        <taxon>Metazoa</taxon>
        <taxon>Ecdysozoa</taxon>
        <taxon>Arthropoda</taxon>
        <taxon>Chelicerata</taxon>
        <taxon>Arachnida</taxon>
        <taxon>Araneae</taxon>
        <taxon>Araneomorphae</taxon>
        <taxon>Entelegynae</taxon>
        <taxon>Araneoidea</taxon>
        <taxon>Araneidae</taxon>
        <taxon>Araneus</taxon>
    </lineage>
</organism>
<evidence type="ECO:0000313" key="1">
    <source>
        <dbReference type="EMBL" id="GBO20314.1"/>
    </source>
</evidence>
<name>A0A4Y2V7B6_ARAVE</name>
<protein>
    <submittedName>
        <fullName evidence="1">Uncharacterized protein</fullName>
    </submittedName>
</protein>
<proteinExistence type="predicted"/>
<gene>
    <name evidence="1" type="ORF">AVEN_147770_1</name>
</gene>
<accession>A0A4Y2V7B6</accession>
<evidence type="ECO:0000313" key="2">
    <source>
        <dbReference type="Proteomes" id="UP000499080"/>
    </source>
</evidence>
<sequence length="108" mass="12064">VLVKYTPSCLMCFDKDGRTVRYTDCGRGDAKAGQITQPQSCAFLHGVDWKRPTLERRCLSATRRWPTPNGTALTSWTSLGLRKAGQFYYPLRSSCVTPGTSLCDPLSW</sequence>
<reference evidence="1 2" key="1">
    <citation type="journal article" date="2019" name="Sci. Rep.">
        <title>Orb-weaving spider Araneus ventricosus genome elucidates the spidroin gene catalogue.</title>
        <authorList>
            <person name="Kono N."/>
            <person name="Nakamura H."/>
            <person name="Ohtoshi R."/>
            <person name="Moran D.A.P."/>
            <person name="Shinohara A."/>
            <person name="Yoshida Y."/>
            <person name="Fujiwara M."/>
            <person name="Mori M."/>
            <person name="Tomita M."/>
            <person name="Arakawa K."/>
        </authorList>
    </citation>
    <scope>NUCLEOTIDE SEQUENCE [LARGE SCALE GENOMIC DNA]</scope>
</reference>
<comment type="caution">
    <text evidence="1">The sequence shown here is derived from an EMBL/GenBank/DDBJ whole genome shotgun (WGS) entry which is preliminary data.</text>
</comment>
<dbReference type="AlphaFoldDB" id="A0A4Y2V7B6"/>
<dbReference type="OrthoDB" id="1434354at2759"/>
<dbReference type="Proteomes" id="UP000499080">
    <property type="component" value="Unassembled WGS sequence"/>
</dbReference>